<dbReference type="AlphaFoldDB" id="A0A7U3YH86"/>
<gene>
    <name evidence="1" type="ORF">GY4MC1_3011</name>
</gene>
<name>A0A7U3YH86_GEOS0</name>
<organism evidence="1">
    <name type="scientific">Geobacillus sp. (strain Y4.1MC1)</name>
    <dbReference type="NCBI Taxonomy" id="581103"/>
    <lineage>
        <taxon>Bacteria</taxon>
        <taxon>Bacillati</taxon>
        <taxon>Bacillota</taxon>
        <taxon>Bacilli</taxon>
        <taxon>Bacillales</taxon>
        <taxon>Anoxybacillaceae</taxon>
        <taxon>Geobacillus</taxon>
    </lineage>
</organism>
<sequence>MMKKRVSAFQPIKVTRAPSSKAVKRAGGCGCGRTIRKK</sequence>
<accession>A0A7U3YH86</accession>
<dbReference type="KEGG" id="gmc:GY4MC1_3011"/>
<dbReference type="EMBL" id="CP002293">
    <property type="protein sequence ID" value="ADP75689.1"/>
    <property type="molecule type" value="Genomic_DNA"/>
</dbReference>
<reference evidence="1" key="1">
    <citation type="submission" date="2010-10" db="EMBL/GenBank/DDBJ databases">
        <title>Complete sequence of chromosome of Geobacillus sp. Y4.1MC1.</title>
        <authorList>
            <consortium name="US DOE Joint Genome Institute"/>
            <person name="Lucas S."/>
            <person name="Copeland A."/>
            <person name="Lapidus A."/>
            <person name="Cheng J.-F."/>
            <person name="Bruce D."/>
            <person name="Goodwin L."/>
            <person name="Pitluck S."/>
            <person name="Chertkov O."/>
            <person name="Zhang X."/>
            <person name="Detter J.C."/>
            <person name="Han C."/>
            <person name="Tapia R."/>
            <person name="Land M."/>
            <person name="Hauser L."/>
            <person name="Jeffries C."/>
            <person name="Kyrpides N."/>
            <person name="Ivanova N."/>
            <person name="Ovchinnikova G."/>
            <person name="Brumm P."/>
            <person name="Mead D."/>
            <person name="Woyke T."/>
        </authorList>
    </citation>
    <scope>NUCLEOTIDE SEQUENCE [LARGE SCALE GENOMIC DNA]</scope>
    <source>
        <strain evidence="1">Y4.1MC1</strain>
    </source>
</reference>
<proteinExistence type="predicted"/>
<protein>
    <submittedName>
        <fullName evidence="1">Uncharacterized protein</fullName>
    </submittedName>
</protein>
<evidence type="ECO:0000313" key="1">
    <source>
        <dbReference type="EMBL" id="ADP75689.1"/>
    </source>
</evidence>